<reference evidence="2 3" key="1">
    <citation type="submission" date="2020-08" db="EMBL/GenBank/DDBJ databases">
        <title>Whole-Genome Sequence of French Clinical Streptomyces mexicanus Strain Q0842.</title>
        <authorList>
            <person name="Boxberger M."/>
            <person name="La Scola B."/>
        </authorList>
    </citation>
    <scope>NUCLEOTIDE SEQUENCE [LARGE SCALE GENOMIC DNA]</scope>
    <source>
        <strain evidence="2 3">Marseille-Q0842</strain>
    </source>
</reference>
<sequence>MKSLHPPALTGGDVYRIHWVLGTDRLLAVCHCGAESEFEDPVQVWDWLLAHPDGHRPRAGPTAPPAAPSPRGTTAEPPAPSPRPGPDPREEAP</sequence>
<gene>
    <name evidence="2" type="ORF">H1R13_10990</name>
</gene>
<comment type="caution">
    <text evidence="2">The sequence shown here is derived from an EMBL/GenBank/DDBJ whole genome shotgun (WGS) entry which is preliminary data.</text>
</comment>
<evidence type="ECO:0000313" key="3">
    <source>
        <dbReference type="Proteomes" id="UP000517694"/>
    </source>
</evidence>
<protein>
    <submittedName>
        <fullName evidence="2">Uncharacterized protein</fullName>
    </submittedName>
</protein>
<evidence type="ECO:0000256" key="1">
    <source>
        <dbReference type="SAM" id="MobiDB-lite"/>
    </source>
</evidence>
<name>A0A7X1LQ27_9ACTN</name>
<accession>A0A7X1LQ27</accession>
<dbReference type="EMBL" id="JACMHY010000003">
    <property type="protein sequence ID" value="MBC2865508.1"/>
    <property type="molecule type" value="Genomic_DNA"/>
</dbReference>
<dbReference type="AlphaFoldDB" id="A0A7X1LQ27"/>
<proteinExistence type="predicted"/>
<evidence type="ECO:0000313" key="2">
    <source>
        <dbReference type="EMBL" id="MBC2865508.1"/>
    </source>
</evidence>
<dbReference type="Proteomes" id="UP000517694">
    <property type="component" value="Unassembled WGS sequence"/>
</dbReference>
<dbReference type="RefSeq" id="WP_185947281.1">
    <property type="nucleotide sequence ID" value="NZ_JACMHY010000003.1"/>
</dbReference>
<keyword evidence="3" id="KW-1185">Reference proteome</keyword>
<feature type="region of interest" description="Disordered" evidence="1">
    <location>
        <begin position="51"/>
        <end position="93"/>
    </location>
</feature>
<organism evidence="2 3">
    <name type="scientific">Streptomyces mexicanus</name>
    <dbReference type="NCBI Taxonomy" id="178566"/>
    <lineage>
        <taxon>Bacteria</taxon>
        <taxon>Bacillati</taxon>
        <taxon>Actinomycetota</taxon>
        <taxon>Actinomycetes</taxon>
        <taxon>Kitasatosporales</taxon>
        <taxon>Streptomycetaceae</taxon>
        <taxon>Streptomyces</taxon>
    </lineage>
</organism>